<dbReference type="Proteomes" id="UP000290545">
    <property type="component" value="Unassembled WGS sequence"/>
</dbReference>
<dbReference type="SUPFAM" id="SSF53756">
    <property type="entry name" value="UDP-Glycosyltransferase/glycogen phosphorylase"/>
    <property type="match status" value="1"/>
</dbReference>
<dbReference type="OrthoDB" id="9807209at2"/>
<sequence length="386" mass="43313">METKQERESYLILSLIPYKVLPAQTGGQKAIVLLERFLSLQTSLLAVSVKSNMPSLAAAEDIGLENIISDSATRYINPFYYFRLAKLIRRYRVKYLLIEHPYWGWLGLLLAKGTGVKLIIRSHNIEAFRWKSLGKWWWTILEKYEGLVHRRADYSLFIQDNDRQIALTHYKVPASKCMTATYGVTWQKAPEVTEKQAARAFLLQAHQIPADHTILLFNGALGYRPNSAAVAALVERVNPLLQASGLSYTLVICGKGLPSSFNNLEAYKHQRVIYTGFVEDIDVYFKGADVFLNPVIDGGGIKTKLIEALAWNTCSVSTMNGALGVTEKEAGNQLLLVPDHDWAAFAEAVLSAAATKESRFTPAAFYSHFYWGNIVRRALDFISANQ</sequence>
<dbReference type="Pfam" id="PF13692">
    <property type="entry name" value="Glyco_trans_1_4"/>
    <property type="match status" value="1"/>
</dbReference>
<accession>A0A4Q1D9B9</accession>
<comment type="caution">
    <text evidence="2">The sequence shown here is derived from an EMBL/GenBank/DDBJ whole genome shotgun (WGS) entry which is preliminary data.</text>
</comment>
<keyword evidence="3" id="KW-1185">Reference proteome</keyword>
<organism evidence="2 3">
    <name type="scientific">Filimonas effusa</name>
    <dbReference type="NCBI Taxonomy" id="2508721"/>
    <lineage>
        <taxon>Bacteria</taxon>
        <taxon>Pseudomonadati</taxon>
        <taxon>Bacteroidota</taxon>
        <taxon>Chitinophagia</taxon>
        <taxon>Chitinophagales</taxon>
        <taxon>Chitinophagaceae</taxon>
        <taxon>Filimonas</taxon>
    </lineage>
</organism>
<dbReference type="RefSeq" id="WP_129001682.1">
    <property type="nucleotide sequence ID" value="NZ_SDHZ01000001.1"/>
</dbReference>
<name>A0A4Q1D9B9_9BACT</name>
<dbReference type="InterPro" id="IPR028098">
    <property type="entry name" value="Glyco_trans_4-like_N"/>
</dbReference>
<reference evidence="2 3" key="1">
    <citation type="submission" date="2019-01" db="EMBL/GenBank/DDBJ databases">
        <title>Filimonas sp. strain TTM-71.</title>
        <authorList>
            <person name="Chen W.-M."/>
        </authorList>
    </citation>
    <scope>NUCLEOTIDE SEQUENCE [LARGE SCALE GENOMIC DNA]</scope>
    <source>
        <strain evidence="2 3">TTM-71</strain>
    </source>
</reference>
<evidence type="ECO:0000259" key="1">
    <source>
        <dbReference type="Pfam" id="PF13439"/>
    </source>
</evidence>
<gene>
    <name evidence="2" type="ORF">ESB13_03725</name>
</gene>
<dbReference type="EMBL" id="SDHZ01000001">
    <property type="protein sequence ID" value="RXK85931.1"/>
    <property type="molecule type" value="Genomic_DNA"/>
</dbReference>
<dbReference type="Gene3D" id="3.40.50.2000">
    <property type="entry name" value="Glycogen Phosphorylase B"/>
    <property type="match status" value="2"/>
</dbReference>
<feature type="domain" description="Glycosyltransferase subfamily 4-like N-terminal" evidence="1">
    <location>
        <begin position="72"/>
        <end position="178"/>
    </location>
</feature>
<evidence type="ECO:0000313" key="2">
    <source>
        <dbReference type="EMBL" id="RXK85931.1"/>
    </source>
</evidence>
<keyword evidence="2" id="KW-0808">Transferase</keyword>
<dbReference type="PANTHER" id="PTHR12526">
    <property type="entry name" value="GLYCOSYLTRANSFERASE"/>
    <property type="match status" value="1"/>
</dbReference>
<dbReference type="Pfam" id="PF13439">
    <property type="entry name" value="Glyco_transf_4"/>
    <property type="match status" value="1"/>
</dbReference>
<proteinExistence type="predicted"/>
<dbReference type="AlphaFoldDB" id="A0A4Q1D9B9"/>
<dbReference type="PANTHER" id="PTHR12526:SF630">
    <property type="entry name" value="GLYCOSYLTRANSFERASE"/>
    <property type="match status" value="1"/>
</dbReference>
<dbReference type="GO" id="GO:0016757">
    <property type="term" value="F:glycosyltransferase activity"/>
    <property type="evidence" value="ECO:0007669"/>
    <property type="project" value="UniProtKB-ARBA"/>
</dbReference>
<protein>
    <submittedName>
        <fullName evidence="2">Glycosyltransferase</fullName>
    </submittedName>
</protein>
<evidence type="ECO:0000313" key="3">
    <source>
        <dbReference type="Proteomes" id="UP000290545"/>
    </source>
</evidence>